<dbReference type="GO" id="GO:0003677">
    <property type="term" value="F:DNA binding"/>
    <property type="evidence" value="ECO:0007669"/>
    <property type="project" value="InterPro"/>
</dbReference>
<feature type="compositionally biased region" description="Basic residues" evidence="1">
    <location>
        <begin position="154"/>
        <end position="164"/>
    </location>
</feature>
<dbReference type="Proteomes" id="UP000221944">
    <property type="component" value="Segment"/>
</dbReference>
<organism evidence="3 4">
    <name type="scientific">Mycobacterium phage Zapner</name>
    <dbReference type="NCBI Taxonomy" id="1486474"/>
    <lineage>
        <taxon>Viruses</taxon>
        <taxon>Duplodnaviria</taxon>
        <taxon>Heunggongvirae</taxon>
        <taxon>Uroviricota</taxon>
        <taxon>Caudoviricetes</taxon>
        <taxon>Gracegardnervirinae</taxon>
        <taxon>Avanivirus</taxon>
        <taxon>Avanivirus zapner</taxon>
    </lineage>
</organism>
<keyword evidence="4" id="KW-1185">Reference proteome</keyword>
<name>A0A059VB26_9CAUD</name>
<reference evidence="3 4" key="1">
    <citation type="submission" date="2014-03" db="EMBL/GenBank/DDBJ databases">
        <authorList>
            <person name="Kramer Z.J."/>
            <person name="Fasoranti T.O."/>
            <person name="Abrahim M.R."/>
            <person name="Adkins N.L."/>
            <person name="Burke K.A."/>
            <person name="Churilla B.M."/>
            <person name="Cohen K.L."/>
            <person name="Colicchio M.A."/>
            <person name="Genkil J.S."/>
            <person name="Prout A.K."/>
            <person name="Schafer C.E."/>
            <person name="Schwarz A.G."/>
            <person name="Tish M."/>
            <person name="Vispute N."/>
            <person name="Wilkes K.E."/>
            <person name="Williams C.R."/>
            <person name="Xiao X."/>
            <person name="Yoder B.A."/>
            <person name="Yu V.J."/>
            <person name="Lapin J.S."/>
            <person name="Ott C.T."/>
            <person name="Walburn T.D."/>
            <person name="Bradley K.W."/>
            <person name="Clarke D.Q."/>
            <person name="Lewis M.F."/>
            <person name="Barker L.P."/>
            <person name="Bailey C."/>
            <person name="Asai D.J."/>
            <person name="Bowman C.A."/>
            <person name="Russell D.A."/>
            <person name="Pope W.H."/>
            <person name="Jacobs-Sera D."/>
            <person name="Hendrix R.W."/>
            <person name="Hatfull G.F."/>
        </authorList>
    </citation>
    <scope>NUCLEOTIDE SEQUENCE [LARGE SCALE GENOMIC DNA]</scope>
</reference>
<dbReference type="KEGG" id="vg:60335562"/>
<proteinExistence type="predicted"/>
<accession>A0A059VB26</accession>
<dbReference type="EMBL" id="KJ567041">
    <property type="protein sequence ID" value="AHZ95511.1"/>
    <property type="molecule type" value="Genomic_DNA"/>
</dbReference>
<gene>
    <name evidence="3" type="primary">57</name>
    <name evidence="3" type="ORF">PBI_ZAPNER_57</name>
</gene>
<feature type="region of interest" description="Disordered" evidence="1">
    <location>
        <begin position="105"/>
        <end position="164"/>
    </location>
</feature>
<dbReference type="CDD" id="cd00093">
    <property type="entry name" value="HTH_XRE"/>
    <property type="match status" value="1"/>
</dbReference>
<evidence type="ECO:0000313" key="4">
    <source>
        <dbReference type="Proteomes" id="UP000221944"/>
    </source>
</evidence>
<sequence length="164" mass="18149">MSTWWNYVTRIAGTEEQKAIAAKSKIGPTVINRWANGSTAPSAQSIVQLARAYGRPPVEAFVAAGYLTPSEAADVIEVHYGPDRISDAELVAQIEIRLKEARDVMEAQTEKRTPREARQDQEGDLDAATSDTTHPRQPRTGETAGAEIRDHIARSVRARQRRKD</sequence>
<dbReference type="SUPFAM" id="SSF47413">
    <property type="entry name" value="lambda repressor-like DNA-binding domains"/>
    <property type="match status" value="1"/>
</dbReference>
<dbReference type="InterPro" id="IPR010982">
    <property type="entry name" value="Lambda_DNA-bd_dom_sf"/>
</dbReference>
<evidence type="ECO:0000313" key="3">
    <source>
        <dbReference type="EMBL" id="AHZ95511.1"/>
    </source>
</evidence>
<dbReference type="PROSITE" id="PS50943">
    <property type="entry name" value="HTH_CROC1"/>
    <property type="match status" value="1"/>
</dbReference>
<dbReference type="RefSeq" id="YP_009963974.1">
    <property type="nucleotide sequence ID" value="NC_051724.1"/>
</dbReference>
<dbReference type="Pfam" id="PF01381">
    <property type="entry name" value="HTH_3"/>
    <property type="match status" value="1"/>
</dbReference>
<dbReference type="InterPro" id="IPR001387">
    <property type="entry name" value="Cro/C1-type_HTH"/>
</dbReference>
<feature type="domain" description="HTH cro/C1-type" evidence="2">
    <location>
        <begin position="17"/>
        <end position="61"/>
    </location>
</feature>
<feature type="compositionally biased region" description="Basic and acidic residues" evidence="1">
    <location>
        <begin position="105"/>
        <end position="121"/>
    </location>
</feature>
<dbReference type="Gene3D" id="1.10.260.40">
    <property type="entry name" value="lambda repressor-like DNA-binding domains"/>
    <property type="match status" value="1"/>
</dbReference>
<evidence type="ECO:0000256" key="1">
    <source>
        <dbReference type="SAM" id="MobiDB-lite"/>
    </source>
</evidence>
<dbReference type="GeneID" id="60335562"/>
<protein>
    <submittedName>
        <fullName evidence="3">Immunity repressor</fullName>
    </submittedName>
</protein>
<evidence type="ECO:0000259" key="2">
    <source>
        <dbReference type="PROSITE" id="PS50943"/>
    </source>
</evidence>